<comment type="pathway">
    <text evidence="9">Metabolic intermediate biosynthesis; acetyl-CoA biosynthesis; acetyl-CoA from acetate: step 1/2.</text>
</comment>
<comment type="catalytic activity">
    <reaction evidence="9">
        <text>acetate + ATP = acetyl phosphate + ADP</text>
        <dbReference type="Rhea" id="RHEA:11352"/>
        <dbReference type="ChEBI" id="CHEBI:22191"/>
        <dbReference type="ChEBI" id="CHEBI:30089"/>
        <dbReference type="ChEBI" id="CHEBI:30616"/>
        <dbReference type="ChEBI" id="CHEBI:456216"/>
        <dbReference type="EC" id="2.7.2.1"/>
    </reaction>
</comment>
<evidence type="ECO:0000256" key="5">
    <source>
        <dbReference type="ARBA" id="ARBA00022741"/>
    </source>
</evidence>
<dbReference type="GO" id="GO:0005829">
    <property type="term" value="C:cytosol"/>
    <property type="evidence" value="ECO:0007669"/>
    <property type="project" value="TreeGrafter"/>
</dbReference>
<dbReference type="GO" id="GO:0008776">
    <property type="term" value="F:acetate kinase activity"/>
    <property type="evidence" value="ECO:0007669"/>
    <property type="project" value="UniProtKB-UniRule"/>
</dbReference>
<keyword evidence="2 9" id="KW-0963">Cytoplasm</keyword>
<evidence type="ECO:0000313" key="12">
    <source>
        <dbReference type="Proteomes" id="UP000583127"/>
    </source>
</evidence>
<dbReference type="RefSeq" id="WP_169500453.1">
    <property type="nucleotide sequence ID" value="NZ_JABBFZ010000020.1"/>
</dbReference>
<dbReference type="PIRSF" id="PIRSF000722">
    <property type="entry name" value="Acetate_prop_kin"/>
    <property type="match status" value="1"/>
</dbReference>
<evidence type="ECO:0000256" key="3">
    <source>
        <dbReference type="ARBA" id="ARBA00022679"/>
    </source>
</evidence>
<sequence>MHNPSDARRQTQTQTQTEAQAQAQAVLVLNSGSSSLKFGLFARQAGASGHDPGDNASDDEVLLLAGAAEGIGRSDGHLCIRTADGRVLLQEERVLESQTDALQKLAQVLAQHHGRPAAVGHRVVHGGPHLRTHQRITDEVRRQLRDALHFAPLHIPPALALIDEATRIFSDAPHYACFDTAFHATLPPRAAQFPLPGRYAQAGVIRYGFHGLSYESLVRQLGDALPSRAVFAHLGNGSSVCALRDGRSVDTSMGLTPTGGIPMGTRCGDLDPGVLLYLLRAEQLDADALETLLNRHSGLAGYADGESDMQALEKRAAAGDAQALLALDAFATAIRKTIGGYAALLGGIDLLVLTGGIGEHSAEIRRRVCEGLGFLGLVDNDPAGKVRVLHTEEEKQIARHCRALMSARTG</sequence>
<dbReference type="UniPathway" id="UPA00340">
    <property type="reaction ID" value="UER00458"/>
</dbReference>
<dbReference type="Proteomes" id="UP000583127">
    <property type="component" value="Unassembled WGS sequence"/>
</dbReference>
<comment type="subcellular location">
    <subcellularLocation>
        <location evidence="9">Cytoplasm</location>
    </subcellularLocation>
</comment>
<dbReference type="PROSITE" id="PS01076">
    <property type="entry name" value="ACETATE_KINASE_2"/>
    <property type="match status" value="1"/>
</dbReference>
<dbReference type="EC" id="2.7.2.1" evidence="9"/>
<feature type="site" description="Transition state stabilizer" evidence="9">
    <location>
        <position position="210"/>
    </location>
</feature>
<comment type="similarity">
    <text evidence="1 9 10">Belongs to the acetokinase family.</text>
</comment>
<dbReference type="InterPro" id="IPR004372">
    <property type="entry name" value="Ac/propionate_kinase"/>
</dbReference>
<dbReference type="SUPFAM" id="SSF53067">
    <property type="entry name" value="Actin-like ATPase domain"/>
    <property type="match status" value="2"/>
</dbReference>
<dbReference type="GO" id="GO:0005524">
    <property type="term" value="F:ATP binding"/>
    <property type="evidence" value="ECO:0007669"/>
    <property type="project" value="UniProtKB-KW"/>
</dbReference>
<proteinExistence type="inferred from homology"/>
<accession>A0A7Y0A0I9</accession>
<keyword evidence="3 9" id="KW-0808">Transferase</keyword>
<evidence type="ECO:0000256" key="8">
    <source>
        <dbReference type="ARBA" id="ARBA00022842"/>
    </source>
</evidence>
<evidence type="ECO:0000256" key="7">
    <source>
        <dbReference type="ARBA" id="ARBA00022840"/>
    </source>
</evidence>
<keyword evidence="7 9" id="KW-0067">ATP-binding</keyword>
<dbReference type="AlphaFoldDB" id="A0A7Y0A0I9"/>
<evidence type="ECO:0000313" key="11">
    <source>
        <dbReference type="EMBL" id="NML34266.1"/>
    </source>
</evidence>
<dbReference type="GO" id="GO:0000287">
    <property type="term" value="F:magnesium ion binding"/>
    <property type="evidence" value="ECO:0007669"/>
    <property type="project" value="UniProtKB-UniRule"/>
</dbReference>
<evidence type="ECO:0000256" key="1">
    <source>
        <dbReference type="ARBA" id="ARBA00008748"/>
    </source>
</evidence>
<keyword evidence="5 9" id="KW-0547">Nucleotide-binding</keyword>
<dbReference type="HAMAP" id="MF_00020">
    <property type="entry name" value="Acetate_kinase"/>
    <property type="match status" value="1"/>
</dbReference>
<comment type="caution">
    <text evidence="11">The sequence shown here is derived from an EMBL/GenBank/DDBJ whole genome shotgun (WGS) entry which is preliminary data.</text>
</comment>
<comment type="cofactor">
    <cofactor evidence="9">
        <name>Mg(2+)</name>
        <dbReference type="ChEBI" id="CHEBI:18420"/>
    </cofactor>
    <cofactor evidence="9">
        <name>Mn(2+)</name>
        <dbReference type="ChEBI" id="CHEBI:29035"/>
    </cofactor>
    <text evidence="9">Mg(2+). Can also accept Mn(2+).</text>
</comment>
<reference evidence="11 12" key="1">
    <citation type="submission" date="2020-04" db="EMBL/GenBank/DDBJ databases">
        <title>Paraburkholderia sp. G-4-1-8 isolated from soil.</title>
        <authorList>
            <person name="Dahal R.H."/>
        </authorList>
    </citation>
    <scope>NUCLEOTIDE SEQUENCE [LARGE SCALE GENOMIC DNA]</scope>
    <source>
        <strain evidence="11 12">G-4-1-8</strain>
    </source>
</reference>
<feature type="binding site" evidence="9">
    <location>
        <position position="122"/>
    </location>
    <ligand>
        <name>substrate</name>
    </ligand>
</feature>
<feature type="binding site" evidence="9">
    <location>
        <begin position="233"/>
        <end position="237"/>
    </location>
    <ligand>
        <name>ATP</name>
        <dbReference type="ChEBI" id="CHEBI:30616"/>
    </ligand>
</feature>
<dbReference type="GO" id="GO:0006083">
    <property type="term" value="P:acetate metabolic process"/>
    <property type="evidence" value="ECO:0007669"/>
    <property type="project" value="TreeGrafter"/>
</dbReference>
<feature type="site" description="Transition state stabilizer" evidence="9">
    <location>
        <position position="266"/>
    </location>
</feature>
<dbReference type="GO" id="GO:0006085">
    <property type="term" value="P:acetyl-CoA biosynthetic process"/>
    <property type="evidence" value="ECO:0007669"/>
    <property type="project" value="UniProtKB-UniRule"/>
</dbReference>
<feature type="binding site" evidence="9">
    <location>
        <position position="30"/>
    </location>
    <ligand>
        <name>Mg(2+)</name>
        <dbReference type="ChEBI" id="CHEBI:18420"/>
    </ligand>
</feature>
<organism evidence="11 12">
    <name type="scientific">Paraburkholderia antibiotica</name>
    <dbReference type="NCBI Taxonomy" id="2728839"/>
    <lineage>
        <taxon>Bacteria</taxon>
        <taxon>Pseudomonadati</taxon>
        <taxon>Pseudomonadota</taxon>
        <taxon>Betaproteobacteria</taxon>
        <taxon>Burkholderiales</taxon>
        <taxon>Burkholderiaceae</taxon>
        <taxon>Paraburkholderia</taxon>
    </lineage>
</organism>
<feature type="binding site" evidence="9">
    <location>
        <position position="393"/>
    </location>
    <ligand>
        <name>Mg(2+)</name>
        <dbReference type="ChEBI" id="CHEBI:18420"/>
    </ligand>
</feature>
<name>A0A7Y0A0I9_9BURK</name>
<keyword evidence="4 9" id="KW-0479">Metal-binding</keyword>
<keyword evidence="8 9" id="KW-0460">Magnesium</keyword>
<dbReference type="PANTHER" id="PTHR21060">
    <property type="entry name" value="ACETATE KINASE"/>
    <property type="match status" value="1"/>
</dbReference>
<dbReference type="PANTHER" id="PTHR21060:SF21">
    <property type="entry name" value="ACETATE KINASE"/>
    <property type="match status" value="1"/>
</dbReference>
<dbReference type="Pfam" id="PF00871">
    <property type="entry name" value="Acetate_kinase"/>
    <property type="match status" value="1"/>
</dbReference>
<dbReference type="PRINTS" id="PR00471">
    <property type="entry name" value="ACETATEKNASE"/>
</dbReference>
<feature type="binding site" evidence="9">
    <location>
        <begin position="356"/>
        <end position="360"/>
    </location>
    <ligand>
        <name>ATP</name>
        <dbReference type="ChEBI" id="CHEBI:30616"/>
    </ligand>
</feature>
<keyword evidence="12" id="KW-1185">Reference proteome</keyword>
<dbReference type="InterPro" id="IPR023865">
    <property type="entry name" value="Aliphatic_acid_kinase_CS"/>
</dbReference>
<evidence type="ECO:0000256" key="9">
    <source>
        <dbReference type="HAMAP-Rule" id="MF_00020"/>
    </source>
</evidence>
<keyword evidence="6 9" id="KW-0418">Kinase</keyword>
<dbReference type="PROSITE" id="PS01075">
    <property type="entry name" value="ACETATE_KINASE_1"/>
    <property type="match status" value="1"/>
</dbReference>
<dbReference type="InterPro" id="IPR043129">
    <property type="entry name" value="ATPase_NBD"/>
</dbReference>
<evidence type="ECO:0000256" key="2">
    <source>
        <dbReference type="ARBA" id="ARBA00022490"/>
    </source>
</evidence>
<evidence type="ECO:0000256" key="10">
    <source>
        <dbReference type="RuleBase" id="RU003835"/>
    </source>
</evidence>
<protein>
    <recommendedName>
        <fullName evidence="9">Acetate kinase</fullName>
        <ecNumber evidence="9">2.7.2.1</ecNumber>
    </recommendedName>
    <alternativeName>
        <fullName evidence="9">Acetokinase</fullName>
    </alternativeName>
</protein>
<dbReference type="InterPro" id="IPR000890">
    <property type="entry name" value="Aliphatic_acid_kin_short-chain"/>
</dbReference>
<feature type="active site" description="Proton donor/acceptor" evidence="9">
    <location>
        <position position="179"/>
    </location>
</feature>
<evidence type="ECO:0000256" key="6">
    <source>
        <dbReference type="ARBA" id="ARBA00022777"/>
    </source>
</evidence>
<evidence type="ECO:0000256" key="4">
    <source>
        <dbReference type="ARBA" id="ARBA00022723"/>
    </source>
</evidence>
<comment type="caution">
    <text evidence="9">Lacks conserved residue(s) required for the propagation of feature annotation.</text>
</comment>
<dbReference type="Gene3D" id="3.30.420.40">
    <property type="match status" value="2"/>
</dbReference>
<comment type="function">
    <text evidence="9">Catalyzes the formation of acetyl phosphate from acetate and ATP. Can also catalyze the reverse reaction.</text>
</comment>
<gene>
    <name evidence="9" type="primary">ackA</name>
    <name evidence="11" type="ORF">HHL14_25980</name>
</gene>
<comment type="subunit">
    <text evidence="9">Homodimer.</text>
</comment>
<feature type="binding site" evidence="9">
    <location>
        <position position="37"/>
    </location>
    <ligand>
        <name>ATP</name>
        <dbReference type="ChEBI" id="CHEBI:30616"/>
    </ligand>
</feature>
<dbReference type="EMBL" id="JABBFZ010000020">
    <property type="protein sequence ID" value="NML34266.1"/>
    <property type="molecule type" value="Genomic_DNA"/>
</dbReference>